<dbReference type="InterPro" id="IPR051534">
    <property type="entry name" value="CBASS_pafABC_assoc_protein"/>
</dbReference>
<evidence type="ECO:0000313" key="3">
    <source>
        <dbReference type="EMBL" id="HJC39405.1"/>
    </source>
</evidence>
<dbReference type="PANTHER" id="PTHR34580:SF1">
    <property type="entry name" value="PROTEIN PAFC"/>
    <property type="match status" value="1"/>
</dbReference>
<reference evidence="3" key="1">
    <citation type="journal article" date="2021" name="PeerJ">
        <title>Extensive microbial diversity within the chicken gut microbiome revealed by metagenomics and culture.</title>
        <authorList>
            <person name="Gilroy R."/>
            <person name="Ravi A."/>
            <person name="Getino M."/>
            <person name="Pursley I."/>
            <person name="Horton D.L."/>
            <person name="Alikhan N.F."/>
            <person name="Baker D."/>
            <person name="Gharbi K."/>
            <person name="Hall N."/>
            <person name="Watson M."/>
            <person name="Adriaenssens E.M."/>
            <person name="Foster-Nyarko E."/>
            <person name="Jarju S."/>
            <person name="Secka A."/>
            <person name="Antonio M."/>
            <person name="Oren A."/>
            <person name="Chaudhuri R.R."/>
            <person name="La Ragione R."/>
            <person name="Hildebrand F."/>
            <person name="Pallen M.J."/>
        </authorList>
    </citation>
    <scope>NUCLEOTIDE SEQUENCE</scope>
    <source>
        <strain evidence="3">ChiGjej1B1-1692</strain>
    </source>
</reference>
<dbReference type="InterPro" id="IPR057727">
    <property type="entry name" value="WCX_dom"/>
</dbReference>
<dbReference type="PROSITE" id="PS52050">
    <property type="entry name" value="WYL"/>
    <property type="match status" value="1"/>
</dbReference>
<name>A0A9D2SZA8_9FIRM</name>
<comment type="caution">
    <text evidence="3">The sequence shown here is derived from an EMBL/GenBank/DDBJ whole genome shotgun (WGS) entry which is preliminary data.</text>
</comment>
<protein>
    <submittedName>
        <fullName evidence="3">WYL domain-containing protein</fullName>
    </submittedName>
</protein>
<dbReference type="Pfam" id="PF13280">
    <property type="entry name" value="WYL"/>
    <property type="match status" value="1"/>
</dbReference>
<dbReference type="Proteomes" id="UP000823894">
    <property type="component" value="Unassembled WGS sequence"/>
</dbReference>
<evidence type="ECO:0000313" key="4">
    <source>
        <dbReference type="Proteomes" id="UP000823894"/>
    </source>
</evidence>
<dbReference type="InterPro" id="IPR036390">
    <property type="entry name" value="WH_DNA-bd_sf"/>
</dbReference>
<reference evidence="3" key="2">
    <citation type="submission" date="2021-04" db="EMBL/GenBank/DDBJ databases">
        <authorList>
            <person name="Gilroy R."/>
        </authorList>
    </citation>
    <scope>NUCLEOTIDE SEQUENCE</scope>
    <source>
        <strain evidence="3">ChiGjej1B1-1692</strain>
    </source>
</reference>
<gene>
    <name evidence="3" type="ORF">H9757_10160</name>
</gene>
<dbReference type="SUPFAM" id="SSF46785">
    <property type="entry name" value="Winged helix' DNA-binding domain"/>
    <property type="match status" value="1"/>
</dbReference>
<organism evidence="3 4">
    <name type="scientific">Candidatus Mediterraneibacter faecigallinarum</name>
    <dbReference type="NCBI Taxonomy" id="2838669"/>
    <lineage>
        <taxon>Bacteria</taxon>
        <taxon>Bacillati</taxon>
        <taxon>Bacillota</taxon>
        <taxon>Clostridia</taxon>
        <taxon>Lachnospirales</taxon>
        <taxon>Lachnospiraceae</taxon>
        <taxon>Mediterraneibacter</taxon>
    </lineage>
</organism>
<dbReference type="PANTHER" id="PTHR34580">
    <property type="match status" value="1"/>
</dbReference>
<evidence type="ECO:0000259" key="2">
    <source>
        <dbReference type="Pfam" id="PF25583"/>
    </source>
</evidence>
<feature type="domain" description="WYL" evidence="1">
    <location>
        <begin position="143"/>
        <end position="216"/>
    </location>
</feature>
<accession>A0A9D2SZA8</accession>
<evidence type="ECO:0000259" key="1">
    <source>
        <dbReference type="Pfam" id="PF13280"/>
    </source>
</evidence>
<sequence>MAKSSNQKAKILYLMRLFQEESDEDHPFSRKDMEERLGSLGIHSERKSLYNDIETLKNFGMDITYRKAPPEGYYLANRDFELAELKLLVDAVQSSKFITEKKSRSLIRKIERLASRYEAGQLQRQVVVSDRIKTMNESIYYNVDKIHSAISSNEQISFRYFEWTISKEIRLKKDGKAYHVSPWALTWDNENYYLIGYDMDAGKMKHFRVDKMLHIELQDQPREGREEFGRFDLAQYTRRTFGMFGGNEETVRIRFPNKYVGVVIDRFGKDVALRPDGNDGFIARVIVAVSEQFYGWITGLGREVKIVSPEWVAEEYMSLLKDLGSVYAGEQECGGIPREKEQGAAEKQIEVE</sequence>
<dbReference type="AlphaFoldDB" id="A0A9D2SZA8"/>
<dbReference type="InterPro" id="IPR026881">
    <property type="entry name" value="WYL_dom"/>
</dbReference>
<feature type="domain" description="WCX" evidence="2">
    <location>
        <begin position="249"/>
        <end position="322"/>
    </location>
</feature>
<proteinExistence type="predicted"/>
<dbReference type="EMBL" id="DWWK01000159">
    <property type="protein sequence ID" value="HJC39405.1"/>
    <property type="molecule type" value="Genomic_DNA"/>
</dbReference>
<dbReference type="Pfam" id="PF25583">
    <property type="entry name" value="WCX"/>
    <property type="match status" value="1"/>
</dbReference>